<protein>
    <recommendedName>
        <fullName evidence="3">Lipoprotein</fullName>
    </recommendedName>
</protein>
<dbReference type="Proteomes" id="UP000004221">
    <property type="component" value="Unassembled WGS sequence"/>
</dbReference>
<dbReference type="PROSITE" id="PS51257">
    <property type="entry name" value="PROKAR_LIPOPROTEIN"/>
    <property type="match status" value="1"/>
</dbReference>
<accession>I4EKA4</accession>
<keyword evidence="2" id="KW-1185">Reference proteome</keyword>
<sequence length="216" mass="23317">MRNGRPFRVIRIAIAILAVALIGACSLVDVPPPAPDAMIEMIAADEGVQTNQVELLASEFKAGQPYVLYQLSPPFSPRPPNRVMRLRVFLHPLLRPWAWEIAGGGGANPLRPGEGASMSILSAKGDTGSRINTEIYGVGGPDAASIEVTIDGQTYTRDIRDGRGYIILLEQQGVSPSMIDNVRVNDSEGNLLPSPWLVRSGQKVDPGLEPFMYPSD</sequence>
<evidence type="ECO:0008006" key="3">
    <source>
        <dbReference type="Google" id="ProtNLM"/>
    </source>
</evidence>
<dbReference type="EMBL" id="CAGS01000389">
    <property type="protein sequence ID" value="CCF85116.1"/>
    <property type="molecule type" value="Genomic_DNA"/>
</dbReference>
<evidence type="ECO:0000313" key="1">
    <source>
        <dbReference type="EMBL" id="CCF85116.1"/>
    </source>
</evidence>
<organism evidence="1 2">
    <name type="scientific">Nitrolancea hollandica Lb</name>
    <dbReference type="NCBI Taxonomy" id="1129897"/>
    <lineage>
        <taxon>Bacteria</taxon>
        <taxon>Pseudomonadati</taxon>
        <taxon>Thermomicrobiota</taxon>
        <taxon>Thermomicrobia</taxon>
        <taxon>Sphaerobacterales</taxon>
        <taxon>Sphaerobacterineae</taxon>
        <taxon>Sphaerobacteraceae</taxon>
        <taxon>Nitrolancea</taxon>
    </lineage>
</organism>
<proteinExistence type="predicted"/>
<evidence type="ECO:0000313" key="2">
    <source>
        <dbReference type="Proteomes" id="UP000004221"/>
    </source>
</evidence>
<reference evidence="1 2" key="1">
    <citation type="journal article" date="2012" name="ISME J.">
        <title>Nitrification expanded: discovery, physiology and genomics of a nitrite-oxidizing bacterium from the phylum Chloroflexi.</title>
        <authorList>
            <person name="Sorokin D.Y."/>
            <person name="Lucker S."/>
            <person name="Vejmelkova D."/>
            <person name="Kostrikina N.A."/>
            <person name="Kleerebezem R."/>
            <person name="Rijpstra W.I."/>
            <person name="Damste J.S."/>
            <person name="Le Paslier D."/>
            <person name="Muyzer G."/>
            <person name="Wagner M."/>
            <person name="van Loosdrecht M.C."/>
            <person name="Daims H."/>
        </authorList>
    </citation>
    <scope>NUCLEOTIDE SEQUENCE [LARGE SCALE GENOMIC DNA]</scope>
    <source>
        <strain evidence="2">none</strain>
    </source>
</reference>
<dbReference type="AlphaFoldDB" id="I4EKA4"/>
<gene>
    <name evidence="1" type="ORF">NITHO_4490008</name>
</gene>
<comment type="caution">
    <text evidence="1">The sequence shown here is derived from an EMBL/GenBank/DDBJ whole genome shotgun (WGS) entry which is preliminary data.</text>
</comment>
<name>I4EKA4_9BACT</name>